<dbReference type="InterPro" id="IPR003100">
    <property type="entry name" value="PAZ_dom"/>
</dbReference>
<evidence type="ECO:0000259" key="3">
    <source>
        <dbReference type="PROSITE" id="PS50822"/>
    </source>
</evidence>
<feature type="domain" description="Piwi" evidence="3">
    <location>
        <begin position="550"/>
        <end position="863"/>
    </location>
</feature>
<dbReference type="SMART" id="SM00949">
    <property type="entry name" value="PAZ"/>
    <property type="match status" value="1"/>
</dbReference>
<evidence type="ECO:0008006" key="6">
    <source>
        <dbReference type="Google" id="ProtNLM"/>
    </source>
</evidence>
<dbReference type="Gene3D" id="2.170.260.10">
    <property type="entry name" value="paz domain"/>
    <property type="match status" value="1"/>
</dbReference>
<dbReference type="SUPFAM" id="SSF101690">
    <property type="entry name" value="PAZ domain"/>
    <property type="match status" value="1"/>
</dbReference>
<dbReference type="SMART" id="SM00950">
    <property type="entry name" value="Piwi"/>
    <property type="match status" value="1"/>
</dbReference>
<dbReference type="InterPro" id="IPR012337">
    <property type="entry name" value="RNaseH-like_sf"/>
</dbReference>
<dbReference type="InterPro" id="IPR036085">
    <property type="entry name" value="PAZ_dom_sf"/>
</dbReference>
<evidence type="ECO:0000256" key="1">
    <source>
        <dbReference type="RuleBase" id="RU361178"/>
    </source>
</evidence>
<reference evidence="4 5" key="2">
    <citation type="journal article" date="2019" name="G3 (Bethesda)">
        <title>Hybrid Assembly of the Genome of the Entomopathogenic Nematode Steinernema carpocapsae Identifies the X-Chromosome.</title>
        <authorList>
            <person name="Serra L."/>
            <person name="Macchietto M."/>
            <person name="Macias-Munoz A."/>
            <person name="McGill C.J."/>
            <person name="Rodriguez I.M."/>
            <person name="Rodriguez B."/>
            <person name="Murad R."/>
            <person name="Mortazavi A."/>
        </authorList>
    </citation>
    <scope>NUCLEOTIDE SEQUENCE [LARGE SCALE GENOMIC DNA]</scope>
    <source>
        <strain evidence="4 5">ALL</strain>
    </source>
</reference>
<evidence type="ECO:0000313" key="5">
    <source>
        <dbReference type="Proteomes" id="UP000298663"/>
    </source>
</evidence>
<comment type="similarity">
    <text evidence="1">Belongs to the argonaute family.</text>
</comment>
<name>A0A4U5NID3_STECR</name>
<evidence type="ECO:0000313" key="4">
    <source>
        <dbReference type="EMBL" id="TKR82431.1"/>
    </source>
</evidence>
<dbReference type="Pfam" id="PF02171">
    <property type="entry name" value="Piwi"/>
    <property type="match status" value="1"/>
</dbReference>
<dbReference type="SUPFAM" id="SSF53098">
    <property type="entry name" value="Ribonuclease H-like"/>
    <property type="match status" value="1"/>
</dbReference>
<dbReference type="EMBL" id="AZBU02000004">
    <property type="protein sequence ID" value="TKR82431.1"/>
    <property type="molecule type" value="Genomic_DNA"/>
</dbReference>
<reference evidence="4 5" key="1">
    <citation type="journal article" date="2015" name="Genome Biol.">
        <title>Comparative genomics of Steinernema reveals deeply conserved gene regulatory networks.</title>
        <authorList>
            <person name="Dillman A.R."/>
            <person name="Macchietto M."/>
            <person name="Porter C.F."/>
            <person name="Rogers A."/>
            <person name="Williams B."/>
            <person name="Antoshechkin I."/>
            <person name="Lee M.M."/>
            <person name="Goodwin Z."/>
            <person name="Lu X."/>
            <person name="Lewis E.E."/>
            <person name="Goodrich-Blair H."/>
            <person name="Stock S.P."/>
            <person name="Adams B.J."/>
            <person name="Sternberg P.W."/>
            <person name="Mortazavi A."/>
        </authorList>
    </citation>
    <scope>NUCLEOTIDE SEQUENCE [LARGE SCALE GENOMIC DNA]</scope>
    <source>
        <strain evidence="4 5">ALL</strain>
    </source>
</reference>
<dbReference type="Gene3D" id="3.40.50.2300">
    <property type="match status" value="1"/>
</dbReference>
<feature type="domain" description="PAZ" evidence="2">
    <location>
        <begin position="273"/>
        <end position="379"/>
    </location>
</feature>
<dbReference type="InterPro" id="IPR003165">
    <property type="entry name" value="Piwi"/>
</dbReference>
<dbReference type="PANTHER" id="PTHR22891">
    <property type="entry name" value="EUKARYOTIC TRANSLATION INITIATION FACTOR 2C"/>
    <property type="match status" value="1"/>
</dbReference>
<dbReference type="Pfam" id="PF02170">
    <property type="entry name" value="PAZ"/>
    <property type="match status" value="1"/>
</dbReference>
<dbReference type="GO" id="GO:0003723">
    <property type="term" value="F:RNA binding"/>
    <property type="evidence" value="ECO:0007669"/>
    <property type="project" value="InterPro"/>
</dbReference>
<keyword evidence="5" id="KW-1185">Reference proteome</keyword>
<dbReference type="Gene3D" id="3.30.420.10">
    <property type="entry name" value="Ribonuclease H-like superfamily/Ribonuclease H"/>
    <property type="match status" value="1"/>
</dbReference>
<organism evidence="4 5">
    <name type="scientific">Steinernema carpocapsae</name>
    <name type="common">Entomopathogenic nematode</name>
    <dbReference type="NCBI Taxonomy" id="34508"/>
    <lineage>
        <taxon>Eukaryota</taxon>
        <taxon>Metazoa</taxon>
        <taxon>Ecdysozoa</taxon>
        <taxon>Nematoda</taxon>
        <taxon>Chromadorea</taxon>
        <taxon>Rhabditida</taxon>
        <taxon>Tylenchina</taxon>
        <taxon>Panagrolaimomorpha</taxon>
        <taxon>Strongyloidoidea</taxon>
        <taxon>Steinernematidae</taxon>
        <taxon>Steinernema</taxon>
    </lineage>
</organism>
<dbReference type="AlphaFoldDB" id="A0A4U5NID3"/>
<comment type="caution">
    <text evidence="4">The sequence shown here is derived from an EMBL/GenBank/DDBJ whole genome shotgun (WGS) entry which is preliminary data.</text>
</comment>
<protein>
    <recommendedName>
        <fullName evidence="6">Piwi domain-containing protein</fullName>
    </recommendedName>
</protein>
<evidence type="ECO:0000259" key="2">
    <source>
        <dbReference type="PROSITE" id="PS50821"/>
    </source>
</evidence>
<dbReference type="Proteomes" id="UP000298663">
    <property type="component" value="Unassembled WGS sequence"/>
</dbReference>
<dbReference type="InterPro" id="IPR036397">
    <property type="entry name" value="RNaseH_sf"/>
</dbReference>
<proteinExistence type="inferred from homology"/>
<sequence>MSDQPSSSHQLDVQLRPATIIRQDAEKMFKELGIEVPEPIMPARIPVPPNGNVRLVSNFYPAHVNGQVPIHRYDVEMTIARRNGSQLALTKKSTSDAVSIDRKAKTKAIFSKMVATHPELFTNMYSCIYDLESMLFTLKEIEEVNLIIDGLDGEMFQGTTSATVNLKKCHDRYELDLTNYGFLQADVGSVDLSHKQFLELITSQIPMMSEEFVCFPGGISFGYHVDATPLSDAKNLYHGVQKSIRYVENPATKKPMAAVAVDLRKTTFHQSINAFQYMCAQVQVENASSLTKVSKAMKGIRCKLTYGRRYREMVIHAVVNKSPRSTFFKRGEQDISVEQYFYEVYQITLRYPNGLMAAEKKPGQRELCYFPMELLEILDNQRVSGELPQAVVSAVIKQAAVLPAQRRQEIQQACNDIGLFDNEYLRNIQTTVEPRPIEIEGRLITNPKLIYGNNVLVDSRKGQWPNRGANKPKFFLPAVVRKWTFLMISEQRNGQATGTMNGFLKEFIRECQMRGMTLPHPSSPYVLDTNRNVEDQLEEFMRDCSEGDYEFVFVLQDGIFKFHKLLKYLERKYQVITQDLKTQTGQRCLQRAAATLENIVQKTNMKLGGLNYSLQMTNPGGRKSVFDESTMFVGLSMTHGKPLKPDSTGELPPRPASVVGFAANTLPQQFAFIGDYYFQAADRDEKIDSIVPIMTILLTKWSKHHDGQMPMNVVIFRNGASEGQYKNVLRFEIPLVKYALEKFREAADVEQIHPETKLCMLVSNKHHSTRIFKTNVPVQGRAPEQNLEPGIAVDRAIVNPVFQEFYINSHTTLQGTGRVPRYAILNNDAGYALGHLEHIVFGLAHGHQIVNMTTSLPTPAYIASDYGDRGMVILTQFLREFEKLKGYEHPVDAYQEFNQSLTYASLDPDCKFNLCRVNA</sequence>
<dbReference type="CDD" id="cd02846">
    <property type="entry name" value="PAZ_argonaute_like"/>
    <property type="match status" value="1"/>
</dbReference>
<dbReference type="PROSITE" id="PS50822">
    <property type="entry name" value="PIWI"/>
    <property type="match status" value="1"/>
</dbReference>
<dbReference type="OrthoDB" id="9981668at2759"/>
<gene>
    <name evidence="4" type="ORF">L596_016158</name>
</gene>
<accession>A0A4U5NID3</accession>
<dbReference type="PROSITE" id="PS50821">
    <property type="entry name" value="PAZ"/>
    <property type="match status" value="1"/>
</dbReference>
<dbReference type="STRING" id="34508.A0A4U5NID3"/>